<reference evidence="1" key="1">
    <citation type="submission" date="2014-09" db="EMBL/GenBank/DDBJ databases">
        <authorList>
            <person name="Magalhaes I.L.F."/>
            <person name="Oliveira U."/>
            <person name="Santos F.R."/>
            <person name="Vidigal T.H.D.A."/>
            <person name="Brescovit A.D."/>
            <person name="Santos A.J."/>
        </authorList>
    </citation>
    <scope>NUCLEOTIDE SEQUENCE</scope>
    <source>
        <tissue evidence="1">Shoot tissue taken approximately 20 cm above the soil surface</tissue>
    </source>
</reference>
<dbReference type="AlphaFoldDB" id="A0A0A9BP56"/>
<accession>A0A0A9BP56</accession>
<organism evidence="1">
    <name type="scientific">Arundo donax</name>
    <name type="common">Giant reed</name>
    <name type="synonym">Donax arundinaceus</name>
    <dbReference type="NCBI Taxonomy" id="35708"/>
    <lineage>
        <taxon>Eukaryota</taxon>
        <taxon>Viridiplantae</taxon>
        <taxon>Streptophyta</taxon>
        <taxon>Embryophyta</taxon>
        <taxon>Tracheophyta</taxon>
        <taxon>Spermatophyta</taxon>
        <taxon>Magnoliopsida</taxon>
        <taxon>Liliopsida</taxon>
        <taxon>Poales</taxon>
        <taxon>Poaceae</taxon>
        <taxon>PACMAD clade</taxon>
        <taxon>Arundinoideae</taxon>
        <taxon>Arundineae</taxon>
        <taxon>Arundo</taxon>
    </lineage>
</organism>
<sequence>MGIKPRQILTPRGHNLSVLRVLPIQ</sequence>
<evidence type="ECO:0000313" key="1">
    <source>
        <dbReference type="EMBL" id="JAD65096.1"/>
    </source>
</evidence>
<name>A0A0A9BP56_ARUDO</name>
<protein>
    <submittedName>
        <fullName evidence="1">Uncharacterized protein</fullName>
    </submittedName>
</protein>
<dbReference type="EMBL" id="GBRH01232799">
    <property type="protein sequence ID" value="JAD65096.1"/>
    <property type="molecule type" value="Transcribed_RNA"/>
</dbReference>
<proteinExistence type="predicted"/>
<reference evidence="1" key="2">
    <citation type="journal article" date="2015" name="Data Brief">
        <title>Shoot transcriptome of the giant reed, Arundo donax.</title>
        <authorList>
            <person name="Barrero R.A."/>
            <person name="Guerrero F.D."/>
            <person name="Moolhuijzen P."/>
            <person name="Goolsby J.A."/>
            <person name="Tidwell J."/>
            <person name="Bellgard S.E."/>
            <person name="Bellgard M.I."/>
        </authorList>
    </citation>
    <scope>NUCLEOTIDE SEQUENCE</scope>
    <source>
        <tissue evidence="1">Shoot tissue taken approximately 20 cm above the soil surface</tissue>
    </source>
</reference>